<dbReference type="InterPro" id="IPR013325">
    <property type="entry name" value="RNA_pol_sigma_r2"/>
</dbReference>
<evidence type="ECO:0000313" key="8">
    <source>
        <dbReference type="Proteomes" id="UP000176932"/>
    </source>
</evidence>
<proteinExistence type="inferred from homology"/>
<dbReference type="AlphaFoldDB" id="A0A1F7UYC5"/>
<accession>A0A1F7UYC5</accession>
<reference evidence="7 8" key="1">
    <citation type="journal article" date="2016" name="Nat. Commun.">
        <title>Thousands of microbial genomes shed light on interconnected biogeochemical processes in an aquifer system.</title>
        <authorList>
            <person name="Anantharaman K."/>
            <person name="Brown C.T."/>
            <person name="Hug L.A."/>
            <person name="Sharon I."/>
            <person name="Castelle C.J."/>
            <person name="Probst A.J."/>
            <person name="Thomas B.C."/>
            <person name="Singh A."/>
            <person name="Wilkins M.J."/>
            <person name="Karaoz U."/>
            <person name="Brodie E.L."/>
            <person name="Williams K.H."/>
            <person name="Hubbard S.S."/>
            <person name="Banfield J.F."/>
        </authorList>
    </citation>
    <scope>NUCLEOTIDE SEQUENCE [LARGE SCALE GENOMIC DNA]</scope>
</reference>
<dbReference type="InterPro" id="IPR039425">
    <property type="entry name" value="RNA_pol_sigma-70-like"/>
</dbReference>
<dbReference type="InterPro" id="IPR007627">
    <property type="entry name" value="RNA_pol_sigma70_r2"/>
</dbReference>
<evidence type="ECO:0000259" key="6">
    <source>
        <dbReference type="Pfam" id="PF08281"/>
    </source>
</evidence>
<dbReference type="Pfam" id="PF08281">
    <property type="entry name" value="Sigma70_r4_2"/>
    <property type="match status" value="1"/>
</dbReference>
<dbReference type="GO" id="GO:0006352">
    <property type="term" value="P:DNA-templated transcription initiation"/>
    <property type="evidence" value="ECO:0007669"/>
    <property type="project" value="InterPro"/>
</dbReference>
<dbReference type="InterPro" id="IPR013324">
    <property type="entry name" value="RNA_pol_sigma_r3/r4-like"/>
</dbReference>
<evidence type="ECO:0000256" key="3">
    <source>
        <dbReference type="ARBA" id="ARBA00023082"/>
    </source>
</evidence>
<dbReference type="SUPFAM" id="SSF88946">
    <property type="entry name" value="Sigma2 domain of RNA polymerase sigma factors"/>
    <property type="match status" value="1"/>
</dbReference>
<evidence type="ECO:0000259" key="5">
    <source>
        <dbReference type="Pfam" id="PF04542"/>
    </source>
</evidence>
<evidence type="ECO:0000256" key="4">
    <source>
        <dbReference type="ARBA" id="ARBA00023163"/>
    </source>
</evidence>
<dbReference type="InterPro" id="IPR014284">
    <property type="entry name" value="RNA_pol_sigma-70_dom"/>
</dbReference>
<evidence type="ECO:0000256" key="1">
    <source>
        <dbReference type="ARBA" id="ARBA00010641"/>
    </source>
</evidence>
<dbReference type="PANTHER" id="PTHR43133">
    <property type="entry name" value="RNA POLYMERASE ECF-TYPE SIGMA FACTO"/>
    <property type="match status" value="1"/>
</dbReference>
<dbReference type="Gene3D" id="1.10.10.10">
    <property type="entry name" value="Winged helix-like DNA-binding domain superfamily/Winged helix DNA-binding domain"/>
    <property type="match status" value="1"/>
</dbReference>
<dbReference type="CDD" id="cd06171">
    <property type="entry name" value="Sigma70_r4"/>
    <property type="match status" value="1"/>
</dbReference>
<dbReference type="GO" id="GO:0003677">
    <property type="term" value="F:DNA binding"/>
    <property type="evidence" value="ECO:0007669"/>
    <property type="project" value="InterPro"/>
</dbReference>
<dbReference type="SUPFAM" id="SSF88659">
    <property type="entry name" value="Sigma3 and sigma4 domains of RNA polymerase sigma factors"/>
    <property type="match status" value="1"/>
</dbReference>
<comment type="similarity">
    <text evidence="1">Belongs to the sigma-70 factor family. ECF subfamily.</text>
</comment>
<evidence type="ECO:0000313" key="7">
    <source>
        <dbReference type="EMBL" id="OGL83271.1"/>
    </source>
</evidence>
<feature type="domain" description="RNA polymerase sigma-70 region 2" evidence="5">
    <location>
        <begin position="25"/>
        <end position="91"/>
    </location>
</feature>
<dbReference type="InterPro" id="IPR013249">
    <property type="entry name" value="RNA_pol_sigma70_r4_t2"/>
</dbReference>
<comment type="caution">
    <text evidence="7">The sequence shown here is derived from an EMBL/GenBank/DDBJ whole genome shotgun (WGS) entry which is preliminary data.</text>
</comment>
<dbReference type="PANTHER" id="PTHR43133:SF57">
    <property type="entry name" value="RNA POLYMERASE SIGMA-70 FACTOR"/>
    <property type="match status" value="1"/>
</dbReference>
<feature type="domain" description="RNA polymerase sigma factor 70 region 4 type 2" evidence="6">
    <location>
        <begin position="125"/>
        <end position="169"/>
    </location>
</feature>
<keyword evidence="4" id="KW-0804">Transcription</keyword>
<dbReference type="InterPro" id="IPR036388">
    <property type="entry name" value="WH-like_DNA-bd_sf"/>
</dbReference>
<dbReference type="GO" id="GO:0016987">
    <property type="term" value="F:sigma factor activity"/>
    <property type="evidence" value="ECO:0007669"/>
    <property type="project" value="UniProtKB-KW"/>
</dbReference>
<dbReference type="Pfam" id="PF04542">
    <property type="entry name" value="Sigma70_r2"/>
    <property type="match status" value="1"/>
</dbReference>
<dbReference type="Gene3D" id="1.10.1740.10">
    <property type="match status" value="1"/>
</dbReference>
<organism evidence="7 8">
    <name type="scientific">Candidatus Uhrbacteria bacterium RIFCSPLOWO2_01_FULL_53_9</name>
    <dbReference type="NCBI Taxonomy" id="1802403"/>
    <lineage>
        <taxon>Bacteria</taxon>
        <taxon>Candidatus Uhriibacteriota</taxon>
    </lineage>
</organism>
<keyword evidence="2" id="KW-0805">Transcription regulation</keyword>
<dbReference type="NCBIfam" id="TIGR02937">
    <property type="entry name" value="sigma70-ECF"/>
    <property type="match status" value="1"/>
</dbReference>
<gene>
    <name evidence="7" type="ORF">A3B32_00840</name>
</gene>
<dbReference type="EMBL" id="MGEL01000030">
    <property type="protein sequence ID" value="OGL83271.1"/>
    <property type="molecule type" value="Genomic_DNA"/>
</dbReference>
<sequence length="182" mass="21337">MHRLREQFLLHRIRTRHDTHAFAEIYDAYADRITRFVRIKVGSMEDAQEIQSDVFERAWKSLCEQRVRHLSAYLYTVARRAVADHYRMLSREVQTADLADAAQVPDDSTMESIVMRSDLQVVEIALDRLYEDYRELIVMRFMDGLSIAEIAEALQKTPNNVRVTLHRAVGSLKRVIDEHDFT</sequence>
<evidence type="ECO:0000256" key="2">
    <source>
        <dbReference type="ARBA" id="ARBA00023015"/>
    </source>
</evidence>
<evidence type="ECO:0008006" key="9">
    <source>
        <dbReference type="Google" id="ProtNLM"/>
    </source>
</evidence>
<dbReference type="Proteomes" id="UP000176932">
    <property type="component" value="Unassembled WGS sequence"/>
</dbReference>
<keyword evidence="3" id="KW-0731">Sigma factor</keyword>
<name>A0A1F7UYC5_9BACT</name>
<protein>
    <recommendedName>
        <fullName evidence="9">RNA polymerase sigma factor</fullName>
    </recommendedName>
</protein>